<sequence>MGEEELGGWHTNIRQYFADETLATIPSYSASNSSSSDGPWFISDEESLVDSPTENPQQPLDDSNDSSYELTVDIRTSQAHPRLGYISMQSFPVDMNTDVATAATHYSGKTNNS</sequence>
<proteinExistence type="predicted"/>
<dbReference type="Proteomes" id="UP001055879">
    <property type="component" value="Linkage Group LG18"/>
</dbReference>
<evidence type="ECO:0000313" key="2">
    <source>
        <dbReference type="Proteomes" id="UP001055879"/>
    </source>
</evidence>
<protein>
    <submittedName>
        <fullName evidence="1">Uncharacterized protein</fullName>
    </submittedName>
</protein>
<evidence type="ECO:0000313" key="1">
    <source>
        <dbReference type="EMBL" id="KAI3665226.1"/>
    </source>
</evidence>
<keyword evidence="2" id="KW-1185">Reference proteome</keyword>
<reference evidence="1 2" key="2">
    <citation type="journal article" date="2022" name="Mol. Ecol. Resour.">
        <title>The genomes of chicory, endive, great burdock and yacon provide insights into Asteraceae paleo-polyploidization history and plant inulin production.</title>
        <authorList>
            <person name="Fan W."/>
            <person name="Wang S."/>
            <person name="Wang H."/>
            <person name="Wang A."/>
            <person name="Jiang F."/>
            <person name="Liu H."/>
            <person name="Zhao H."/>
            <person name="Xu D."/>
            <person name="Zhang Y."/>
        </authorList>
    </citation>
    <scope>NUCLEOTIDE SEQUENCE [LARGE SCALE GENOMIC DNA]</scope>
    <source>
        <strain evidence="2">cv. Niubang</strain>
    </source>
</reference>
<accession>A0ACB8XE95</accession>
<organism evidence="1 2">
    <name type="scientific">Arctium lappa</name>
    <name type="common">Greater burdock</name>
    <name type="synonym">Lappa major</name>
    <dbReference type="NCBI Taxonomy" id="4217"/>
    <lineage>
        <taxon>Eukaryota</taxon>
        <taxon>Viridiplantae</taxon>
        <taxon>Streptophyta</taxon>
        <taxon>Embryophyta</taxon>
        <taxon>Tracheophyta</taxon>
        <taxon>Spermatophyta</taxon>
        <taxon>Magnoliopsida</taxon>
        <taxon>eudicotyledons</taxon>
        <taxon>Gunneridae</taxon>
        <taxon>Pentapetalae</taxon>
        <taxon>asterids</taxon>
        <taxon>campanulids</taxon>
        <taxon>Asterales</taxon>
        <taxon>Asteraceae</taxon>
        <taxon>Carduoideae</taxon>
        <taxon>Cardueae</taxon>
        <taxon>Arctiinae</taxon>
        <taxon>Arctium</taxon>
    </lineage>
</organism>
<gene>
    <name evidence="1" type="ORF">L6452_43849</name>
</gene>
<name>A0ACB8XE95_ARCLA</name>
<reference evidence="2" key="1">
    <citation type="journal article" date="2022" name="Mol. Ecol. Resour.">
        <title>The genomes of chicory, endive, great burdock and yacon provide insights into Asteraceae palaeo-polyploidization history and plant inulin production.</title>
        <authorList>
            <person name="Fan W."/>
            <person name="Wang S."/>
            <person name="Wang H."/>
            <person name="Wang A."/>
            <person name="Jiang F."/>
            <person name="Liu H."/>
            <person name="Zhao H."/>
            <person name="Xu D."/>
            <person name="Zhang Y."/>
        </authorList>
    </citation>
    <scope>NUCLEOTIDE SEQUENCE [LARGE SCALE GENOMIC DNA]</scope>
    <source>
        <strain evidence="2">cv. Niubang</strain>
    </source>
</reference>
<comment type="caution">
    <text evidence="1">The sequence shown here is derived from an EMBL/GenBank/DDBJ whole genome shotgun (WGS) entry which is preliminary data.</text>
</comment>
<dbReference type="EMBL" id="CM042064">
    <property type="protein sequence ID" value="KAI3665226.1"/>
    <property type="molecule type" value="Genomic_DNA"/>
</dbReference>